<dbReference type="InterPro" id="IPR018376">
    <property type="entry name" value="Enoyl-CoA_hyd/isom_CS"/>
</dbReference>
<keyword evidence="2 4" id="KW-0456">Lyase</keyword>
<name>A0A5R9F9M2_9BACL</name>
<dbReference type="EMBL" id="SWLG01000004">
    <property type="protein sequence ID" value="TLS38338.1"/>
    <property type="molecule type" value="Genomic_DNA"/>
</dbReference>
<dbReference type="InterPro" id="IPR014748">
    <property type="entry name" value="Enoyl-CoA_hydra_C"/>
</dbReference>
<dbReference type="GO" id="GO:0006635">
    <property type="term" value="P:fatty acid beta-oxidation"/>
    <property type="evidence" value="ECO:0007669"/>
    <property type="project" value="TreeGrafter"/>
</dbReference>
<proteinExistence type="inferred from homology"/>
<dbReference type="PROSITE" id="PS00166">
    <property type="entry name" value="ENOYL_COA_HYDRATASE"/>
    <property type="match status" value="1"/>
</dbReference>
<dbReference type="Pfam" id="PF00378">
    <property type="entry name" value="ECH_1"/>
    <property type="match status" value="1"/>
</dbReference>
<dbReference type="RefSeq" id="WP_138124870.1">
    <property type="nucleotide sequence ID" value="NZ_SWLG01000004.1"/>
</dbReference>
<comment type="similarity">
    <text evidence="1 3">Belongs to the enoyl-CoA hydratase/isomerase family.</text>
</comment>
<dbReference type="FunFam" id="3.90.226.10:FF:000009">
    <property type="entry name" value="Carnitinyl-CoA dehydratase"/>
    <property type="match status" value="1"/>
</dbReference>
<dbReference type="OrthoDB" id="9775794at2"/>
<dbReference type="InterPro" id="IPR029045">
    <property type="entry name" value="ClpP/crotonase-like_dom_sf"/>
</dbReference>
<organism evidence="4 5">
    <name type="scientific">Exobacillus caeni</name>
    <dbReference type="NCBI Taxonomy" id="2574798"/>
    <lineage>
        <taxon>Bacteria</taxon>
        <taxon>Bacillati</taxon>
        <taxon>Bacillota</taxon>
        <taxon>Bacilli</taxon>
        <taxon>Bacillales</taxon>
        <taxon>Guptibacillaceae</taxon>
        <taxon>Exobacillus</taxon>
    </lineage>
</organism>
<dbReference type="CDD" id="cd06558">
    <property type="entry name" value="crotonase-like"/>
    <property type="match status" value="1"/>
</dbReference>
<protein>
    <submittedName>
        <fullName evidence="4">Enoyl-CoA hydratase</fullName>
        <ecNumber evidence="4">4.2.1.17</ecNumber>
    </submittedName>
</protein>
<dbReference type="GO" id="GO:0004300">
    <property type="term" value="F:enoyl-CoA hydratase activity"/>
    <property type="evidence" value="ECO:0007669"/>
    <property type="project" value="UniProtKB-EC"/>
</dbReference>
<evidence type="ECO:0000313" key="4">
    <source>
        <dbReference type="EMBL" id="TLS38338.1"/>
    </source>
</evidence>
<dbReference type="InterPro" id="IPR001753">
    <property type="entry name" value="Enoyl-CoA_hydra/iso"/>
</dbReference>
<evidence type="ECO:0000256" key="2">
    <source>
        <dbReference type="ARBA" id="ARBA00023239"/>
    </source>
</evidence>
<gene>
    <name evidence="4" type="ORF">FCL54_06020</name>
</gene>
<evidence type="ECO:0000256" key="3">
    <source>
        <dbReference type="RuleBase" id="RU003707"/>
    </source>
</evidence>
<dbReference type="EC" id="4.2.1.17" evidence="4"/>
<evidence type="ECO:0000256" key="1">
    <source>
        <dbReference type="ARBA" id="ARBA00005254"/>
    </source>
</evidence>
<dbReference type="Proteomes" id="UP000308230">
    <property type="component" value="Unassembled WGS sequence"/>
</dbReference>
<dbReference type="FunFam" id="1.10.12.10:FF:000001">
    <property type="entry name" value="Probable enoyl-CoA hydratase, mitochondrial"/>
    <property type="match status" value="1"/>
</dbReference>
<accession>A0A5R9F9M2</accession>
<dbReference type="PANTHER" id="PTHR11941">
    <property type="entry name" value="ENOYL-COA HYDRATASE-RELATED"/>
    <property type="match status" value="1"/>
</dbReference>
<keyword evidence="5" id="KW-1185">Reference proteome</keyword>
<reference evidence="4 5" key="1">
    <citation type="submission" date="2019-04" db="EMBL/GenBank/DDBJ databases">
        <title>Bacillus caeni sp. nov., a bacterium isolated from mangrove sediment.</title>
        <authorList>
            <person name="Huang H."/>
            <person name="Mo K."/>
            <person name="Hu Y."/>
        </authorList>
    </citation>
    <scope>NUCLEOTIDE SEQUENCE [LARGE SCALE GENOMIC DNA]</scope>
    <source>
        <strain evidence="4 5">HB172195</strain>
    </source>
</reference>
<dbReference type="AlphaFoldDB" id="A0A5R9F9M2"/>
<comment type="caution">
    <text evidence="4">The sequence shown here is derived from an EMBL/GenBank/DDBJ whole genome shotgun (WGS) entry which is preliminary data.</text>
</comment>
<dbReference type="Gene3D" id="1.10.12.10">
    <property type="entry name" value="Lyase 2-enoyl-coa Hydratase, Chain A, domain 2"/>
    <property type="match status" value="1"/>
</dbReference>
<dbReference type="SUPFAM" id="SSF52096">
    <property type="entry name" value="ClpP/crotonase"/>
    <property type="match status" value="1"/>
</dbReference>
<sequence length="258" mass="29025">MQNKEFIKTWVEGKVGVIQLDRPKVLNAINTSMVREIVETAESFDREDDVMVIVIRGDERTFAAGADIDEMAEVDAVTMELRNQFTDWDRLAIVKKPMIAAVTGYAFGGGFELVLCCDMVFASENAQVGFPEVKLGVMPGAGGTQRLTKLVGKTKALEWLWFGDAKPASEAYDLGVINRLFAPEVLFEETMKVAHRLSEQAPISVRLIKESVNKAVDYSVYEGMQYERKNFYMLFATEDQKEGMAAFKEKRKPHFKGK</sequence>
<dbReference type="Gene3D" id="3.90.226.10">
    <property type="entry name" value="2-enoyl-CoA Hydratase, Chain A, domain 1"/>
    <property type="match status" value="1"/>
</dbReference>
<dbReference type="PANTHER" id="PTHR11941:SF54">
    <property type="entry name" value="ENOYL-COA HYDRATASE, MITOCHONDRIAL"/>
    <property type="match status" value="1"/>
</dbReference>
<evidence type="ECO:0000313" key="5">
    <source>
        <dbReference type="Proteomes" id="UP000308230"/>
    </source>
</evidence>